<name>A0A9E7I4R8_9LILI</name>
<organism evidence="3 4">
    <name type="scientific">Musa troglodytarum</name>
    <name type="common">fe'i banana</name>
    <dbReference type="NCBI Taxonomy" id="320322"/>
    <lineage>
        <taxon>Eukaryota</taxon>
        <taxon>Viridiplantae</taxon>
        <taxon>Streptophyta</taxon>
        <taxon>Embryophyta</taxon>
        <taxon>Tracheophyta</taxon>
        <taxon>Spermatophyta</taxon>
        <taxon>Magnoliopsida</taxon>
        <taxon>Liliopsida</taxon>
        <taxon>Zingiberales</taxon>
        <taxon>Musaceae</taxon>
        <taxon>Musa</taxon>
    </lineage>
</organism>
<reference evidence="3" key="1">
    <citation type="submission" date="2022-05" db="EMBL/GenBank/DDBJ databases">
        <title>The Musa troglodytarum L. genome provides insights into the mechanism of non-climacteric behaviour and enrichment of carotenoids.</title>
        <authorList>
            <person name="Wang J."/>
        </authorList>
    </citation>
    <scope>NUCLEOTIDE SEQUENCE</scope>
    <source>
        <tissue evidence="3">Leaf</tissue>
    </source>
</reference>
<evidence type="ECO:0000256" key="1">
    <source>
        <dbReference type="ARBA" id="ARBA00022734"/>
    </source>
</evidence>
<dbReference type="Proteomes" id="UP001055439">
    <property type="component" value="Chromosome 9"/>
</dbReference>
<sequence>MLIAISFRLEKDLSYSHRFPPRRACNRNISSCKGVLPYRCLQMSKVVKEGPWGANVGKPFDTGIVDCAINVKIYHENVVRGFELTFQDGKTPPVLIGRKMPVFVEITLDEDENFTSISGYFKSETDVYISQLTLTTDMDNSISAGKKTGKAFCLTIEKGDHIVGFFGLHQPNLAVDAIGVHCSLADS</sequence>
<dbReference type="OrthoDB" id="10419844at2759"/>
<dbReference type="GO" id="GO:0030246">
    <property type="term" value="F:carbohydrate binding"/>
    <property type="evidence" value="ECO:0007669"/>
    <property type="project" value="UniProtKB-KW"/>
</dbReference>
<keyword evidence="4" id="KW-1185">Reference proteome</keyword>
<dbReference type="InterPro" id="IPR001229">
    <property type="entry name" value="Jacalin-like_lectin_dom"/>
</dbReference>
<dbReference type="PANTHER" id="PTHR46506">
    <property type="entry name" value="OS05G0143600 PROTEIN"/>
    <property type="match status" value="1"/>
</dbReference>
<dbReference type="SMART" id="SM00915">
    <property type="entry name" value="Jacalin"/>
    <property type="match status" value="1"/>
</dbReference>
<feature type="domain" description="Jacalin-type lectin" evidence="2">
    <location>
        <begin position="57"/>
        <end position="184"/>
    </location>
</feature>
<evidence type="ECO:0000313" key="3">
    <source>
        <dbReference type="EMBL" id="URE46090.1"/>
    </source>
</evidence>
<evidence type="ECO:0000259" key="2">
    <source>
        <dbReference type="SMART" id="SM00915"/>
    </source>
</evidence>
<keyword evidence="1" id="KW-0430">Lectin</keyword>
<dbReference type="AlphaFoldDB" id="A0A9E7I4R8"/>
<dbReference type="EMBL" id="CP097511">
    <property type="protein sequence ID" value="URE46090.1"/>
    <property type="molecule type" value="Genomic_DNA"/>
</dbReference>
<gene>
    <name evidence="3" type="ORF">MUK42_14409</name>
</gene>
<accession>A0A9E7I4R8</accession>
<dbReference type="InterPro" id="IPR036404">
    <property type="entry name" value="Jacalin-like_lectin_dom_sf"/>
</dbReference>
<evidence type="ECO:0000313" key="4">
    <source>
        <dbReference type="Proteomes" id="UP001055439"/>
    </source>
</evidence>
<dbReference type="Gene3D" id="2.100.10.30">
    <property type="entry name" value="Jacalin-like lectin domain"/>
    <property type="match status" value="1"/>
</dbReference>
<dbReference type="SUPFAM" id="SSF51101">
    <property type="entry name" value="Mannose-binding lectins"/>
    <property type="match status" value="1"/>
</dbReference>
<proteinExistence type="predicted"/>
<protein>
    <recommendedName>
        <fullName evidence="2">Jacalin-type lectin domain-containing protein</fullName>
    </recommendedName>
</protein>
<dbReference type="Pfam" id="PF01419">
    <property type="entry name" value="Jacalin"/>
    <property type="match status" value="1"/>
</dbReference>